<comment type="similarity">
    <text evidence="2">Belongs to the LIMR family. LMBRD1 subfamily.</text>
</comment>
<keyword evidence="13" id="KW-1185">Reference proteome</keyword>
<protein>
    <submittedName>
        <fullName evidence="12">LMBRD1</fullName>
    </submittedName>
</protein>
<feature type="transmembrane region" description="Helical" evidence="11">
    <location>
        <begin position="244"/>
        <end position="263"/>
    </location>
</feature>
<evidence type="ECO:0000256" key="11">
    <source>
        <dbReference type="SAM" id="Phobius"/>
    </source>
</evidence>
<dbReference type="AlphaFoldDB" id="A0A6J8B7T1"/>
<dbReference type="PANTHER" id="PTHR16130:SF2">
    <property type="entry name" value="LYSOSOMAL COBALAMIN TRANSPORT ESCORT PROTEIN LMBD1"/>
    <property type="match status" value="1"/>
</dbReference>
<evidence type="ECO:0000256" key="1">
    <source>
        <dbReference type="ARBA" id="ARBA00004155"/>
    </source>
</evidence>
<evidence type="ECO:0000256" key="10">
    <source>
        <dbReference type="SAM" id="MobiDB-lite"/>
    </source>
</evidence>
<dbReference type="OrthoDB" id="73273at2759"/>
<evidence type="ECO:0000256" key="4">
    <source>
        <dbReference type="ARBA" id="ARBA00022628"/>
    </source>
</evidence>
<evidence type="ECO:0000256" key="9">
    <source>
        <dbReference type="ARBA" id="ARBA00023285"/>
    </source>
</evidence>
<name>A0A6J8B7T1_MYTCO</name>
<comment type="subcellular location">
    <subcellularLocation>
        <location evidence="1">Lysosome membrane</location>
        <topology evidence="1">Multi-pass membrane protein</topology>
    </subcellularLocation>
</comment>
<feature type="transmembrane region" description="Helical" evidence="11">
    <location>
        <begin position="348"/>
        <end position="370"/>
    </location>
</feature>
<reference evidence="12 13" key="1">
    <citation type="submission" date="2020-06" db="EMBL/GenBank/DDBJ databases">
        <authorList>
            <person name="Li R."/>
            <person name="Bekaert M."/>
        </authorList>
    </citation>
    <scope>NUCLEOTIDE SEQUENCE [LARGE SCALE GENOMIC DNA]</scope>
    <source>
        <strain evidence="13">wild</strain>
    </source>
</reference>
<feature type="transmembrane region" description="Helical" evidence="11">
    <location>
        <begin position="134"/>
        <end position="156"/>
    </location>
</feature>
<dbReference type="GO" id="GO:0005765">
    <property type="term" value="C:lysosomal membrane"/>
    <property type="evidence" value="ECO:0007669"/>
    <property type="project" value="UniProtKB-SubCell"/>
</dbReference>
<dbReference type="Pfam" id="PF04791">
    <property type="entry name" value="LMBR1"/>
    <property type="match status" value="1"/>
</dbReference>
<dbReference type="EMBL" id="CACVKT020002745">
    <property type="protein sequence ID" value="CAC5379586.1"/>
    <property type="molecule type" value="Genomic_DNA"/>
</dbReference>
<dbReference type="InterPro" id="IPR006876">
    <property type="entry name" value="LMBR1-like_membr_prot"/>
</dbReference>
<evidence type="ECO:0000313" key="12">
    <source>
        <dbReference type="EMBL" id="CAC5379586.1"/>
    </source>
</evidence>
<feature type="transmembrane region" description="Helical" evidence="11">
    <location>
        <begin position="305"/>
        <end position="327"/>
    </location>
</feature>
<accession>A0A6J8B7T1</accession>
<feature type="transmembrane region" description="Helical" evidence="11">
    <location>
        <begin position="7"/>
        <end position="30"/>
    </location>
</feature>
<keyword evidence="3" id="KW-0813">Transport</keyword>
<organism evidence="12 13">
    <name type="scientific">Mytilus coruscus</name>
    <name type="common">Sea mussel</name>
    <dbReference type="NCBI Taxonomy" id="42192"/>
    <lineage>
        <taxon>Eukaryota</taxon>
        <taxon>Metazoa</taxon>
        <taxon>Spiralia</taxon>
        <taxon>Lophotrochozoa</taxon>
        <taxon>Mollusca</taxon>
        <taxon>Bivalvia</taxon>
        <taxon>Autobranchia</taxon>
        <taxon>Pteriomorphia</taxon>
        <taxon>Mytilida</taxon>
        <taxon>Mytiloidea</taxon>
        <taxon>Mytilidae</taxon>
        <taxon>Mytilinae</taxon>
        <taxon>Mytilus</taxon>
    </lineage>
</organism>
<evidence type="ECO:0000256" key="6">
    <source>
        <dbReference type="ARBA" id="ARBA00022989"/>
    </source>
</evidence>
<evidence type="ECO:0000256" key="8">
    <source>
        <dbReference type="ARBA" id="ARBA00023228"/>
    </source>
</evidence>
<keyword evidence="5 11" id="KW-0812">Transmembrane</keyword>
<keyword evidence="9" id="KW-0170">Cobalt</keyword>
<gene>
    <name evidence="12" type="ORF">MCOR_15635</name>
</gene>
<feature type="transmembrane region" description="Helical" evidence="11">
    <location>
        <begin position="433"/>
        <end position="454"/>
    </location>
</feature>
<dbReference type="GO" id="GO:0072665">
    <property type="term" value="P:protein localization to vacuole"/>
    <property type="evidence" value="ECO:0007669"/>
    <property type="project" value="TreeGrafter"/>
</dbReference>
<feature type="transmembrane region" description="Helical" evidence="11">
    <location>
        <begin position="42"/>
        <end position="64"/>
    </location>
</feature>
<keyword evidence="6 11" id="KW-1133">Transmembrane helix</keyword>
<evidence type="ECO:0000256" key="2">
    <source>
        <dbReference type="ARBA" id="ARBA00009901"/>
    </source>
</evidence>
<feature type="region of interest" description="Disordered" evidence="10">
    <location>
        <begin position="190"/>
        <end position="209"/>
    </location>
</feature>
<dbReference type="PANTHER" id="PTHR16130">
    <property type="entry name" value="LYSOSOMAL COBALAMIN TRANSPORTER-RELATED"/>
    <property type="match status" value="1"/>
</dbReference>
<keyword evidence="8" id="KW-0458">Lysosome</keyword>
<keyword evidence="4" id="KW-0846">Cobalamin</keyword>
<evidence type="ECO:0000313" key="13">
    <source>
        <dbReference type="Proteomes" id="UP000507470"/>
    </source>
</evidence>
<dbReference type="InterPro" id="IPR050854">
    <property type="entry name" value="LMBD1_LysCbl_Transport"/>
</dbReference>
<evidence type="ECO:0000256" key="5">
    <source>
        <dbReference type="ARBA" id="ARBA00022692"/>
    </source>
</evidence>
<sequence>MVSLSGALAATWVPFVVIIILALLFSVVYIKDSVENTVAIGYYTLYALVTFCLFLLLPFMYFFYEEKDESNPTSCKSKFCTASKYTVVFLFIAGVLMLIGGLVPSKRQPNVNATEWDNVKNLFMQMGTNGGEDALSFVISVLSLIGMLALITYTAYGMSALPMSLIKGQSNAKSELEKVRQKQKDTKAHIQSVREKYGSRGNRNRQTVSKLEEDERLLERQEAHLEEKTNCFHRCLVIFRPFEVVIGVAFQLLTLLIFLSLLLTNIDKALHGKGYKLGYALPKRTLPNPIDIVLVFCQKVFPLDYILFTAVVMYLIFCSMSGVRNIGIWFFWLKMYKIRPRRTRPQGILMLCMILMFIILAINIIVYQLTPQYSMYGSQMYKAAHNTTVLNKPTISYKLEHCSLDTSRDDCVITRMALLLNRFFYKMWFFGAAYYWATWIFLGFMVLGFLVAVIKKRKSAIDGEVDEDDFDESDEEMIHA</sequence>
<evidence type="ECO:0000256" key="3">
    <source>
        <dbReference type="ARBA" id="ARBA00022448"/>
    </source>
</evidence>
<dbReference type="Proteomes" id="UP000507470">
    <property type="component" value="Unassembled WGS sequence"/>
</dbReference>
<keyword evidence="7 11" id="KW-0472">Membrane</keyword>
<evidence type="ECO:0000256" key="7">
    <source>
        <dbReference type="ARBA" id="ARBA00023136"/>
    </source>
</evidence>
<dbReference type="GO" id="GO:0031419">
    <property type="term" value="F:cobalamin binding"/>
    <property type="evidence" value="ECO:0007669"/>
    <property type="project" value="UniProtKB-KW"/>
</dbReference>
<proteinExistence type="inferred from homology"/>
<feature type="transmembrane region" description="Helical" evidence="11">
    <location>
        <begin position="85"/>
        <end position="103"/>
    </location>
</feature>